<feature type="transmembrane region" description="Helical" evidence="15">
    <location>
        <begin position="12"/>
        <end position="33"/>
    </location>
</feature>
<keyword evidence="7 15" id="KW-0812">Transmembrane</keyword>
<dbReference type="EC" id="2.7.13.3" evidence="3"/>
<dbReference type="RefSeq" id="WP_166233373.1">
    <property type="nucleotide sequence ID" value="NZ_CP049865.1"/>
</dbReference>
<evidence type="ECO:0000256" key="1">
    <source>
        <dbReference type="ARBA" id="ARBA00000085"/>
    </source>
</evidence>
<dbReference type="GO" id="GO:0000155">
    <property type="term" value="F:phosphorelay sensor kinase activity"/>
    <property type="evidence" value="ECO:0007669"/>
    <property type="project" value="TreeGrafter"/>
</dbReference>
<evidence type="ECO:0000259" key="16">
    <source>
        <dbReference type="PROSITE" id="PS50109"/>
    </source>
</evidence>
<evidence type="ECO:0000256" key="2">
    <source>
        <dbReference type="ARBA" id="ARBA00004651"/>
    </source>
</evidence>
<dbReference type="GO" id="GO:0005524">
    <property type="term" value="F:ATP binding"/>
    <property type="evidence" value="ECO:0007669"/>
    <property type="project" value="UniProtKB-KW"/>
</dbReference>
<dbReference type="PROSITE" id="PS50109">
    <property type="entry name" value="HIS_KIN"/>
    <property type="match status" value="1"/>
</dbReference>
<dbReference type="PRINTS" id="PR00344">
    <property type="entry name" value="BCTRLSENSOR"/>
</dbReference>
<reference evidence="18 19" key="1">
    <citation type="submission" date="2020-03" db="EMBL/GenBank/DDBJ databases">
        <title>Propioniciclava sp. nov., isolated from Hydrophilus acuminatus.</title>
        <authorList>
            <person name="Hyun D.-W."/>
            <person name="Bae J.-W."/>
        </authorList>
    </citation>
    <scope>NUCLEOTIDE SEQUENCE [LARGE SCALE GENOMIC DNA]</scope>
    <source>
        <strain evidence="18 19">HDW11</strain>
    </source>
</reference>
<comment type="catalytic activity">
    <reaction evidence="1">
        <text>ATP + protein L-histidine = ADP + protein N-phospho-L-histidine.</text>
        <dbReference type="EC" id="2.7.13.3"/>
    </reaction>
</comment>
<keyword evidence="11 15" id="KW-1133">Transmembrane helix</keyword>
<dbReference type="EMBL" id="CP049865">
    <property type="protein sequence ID" value="QIK72297.1"/>
    <property type="molecule type" value="Genomic_DNA"/>
</dbReference>
<dbReference type="Pfam" id="PF17203">
    <property type="entry name" value="sCache_3_2"/>
    <property type="match status" value="1"/>
</dbReference>
<dbReference type="InterPro" id="IPR005467">
    <property type="entry name" value="His_kinase_dom"/>
</dbReference>
<dbReference type="SUPFAM" id="SSF55874">
    <property type="entry name" value="ATPase domain of HSP90 chaperone/DNA topoisomerase II/histidine kinase"/>
    <property type="match status" value="1"/>
</dbReference>
<gene>
    <name evidence="18" type="ORF">G7070_08490</name>
</gene>
<dbReference type="GO" id="GO:0005886">
    <property type="term" value="C:plasma membrane"/>
    <property type="evidence" value="ECO:0007669"/>
    <property type="project" value="UniProtKB-SubCell"/>
</dbReference>
<dbReference type="SUPFAM" id="SSF55785">
    <property type="entry name" value="PYP-like sensor domain (PAS domain)"/>
    <property type="match status" value="1"/>
</dbReference>
<dbReference type="KEGG" id="prv:G7070_08490"/>
<dbReference type="PANTHER" id="PTHR43547">
    <property type="entry name" value="TWO-COMPONENT HISTIDINE KINASE"/>
    <property type="match status" value="1"/>
</dbReference>
<dbReference type="InterPro" id="IPR035965">
    <property type="entry name" value="PAS-like_dom_sf"/>
</dbReference>
<dbReference type="SUPFAM" id="SSF103190">
    <property type="entry name" value="Sensory domain-like"/>
    <property type="match status" value="1"/>
</dbReference>
<keyword evidence="10" id="KW-0067">ATP-binding</keyword>
<comment type="subcellular location">
    <subcellularLocation>
        <location evidence="2">Cell membrane</location>
        <topology evidence="2">Multi-pass membrane protein</topology>
    </subcellularLocation>
</comment>
<keyword evidence="5" id="KW-0597">Phosphoprotein</keyword>
<feature type="region of interest" description="Disordered" evidence="14">
    <location>
        <begin position="518"/>
        <end position="538"/>
    </location>
</feature>
<dbReference type="InterPro" id="IPR004358">
    <property type="entry name" value="Sig_transdc_His_kin-like_C"/>
</dbReference>
<evidence type="ECO:0000256" key="12">
    <source>
        <dbReference type="ARBA" id="ARBA00023012"/>
    </source>
</evidence>
<dbReference type="InterPro" id="IPR029151">
    <property type="entry name" value="Sensor-like_sf"/>
</dbReference>
<sequence length="538" mass="55075">MASPQRSVASHVLAVLGVVAVLVVGASVALGFWRASVQVEDAAADQVTDVARTVAASDEVRDALAAGGPTAELTDFAERTRDATGTDFVVVMTPEGVRYTHPNQALVGGTFLGTTDAARRGGIVVEQYTGTLGPSTRAVVPVLDDGRVVGLVSVGIVRAKVSQALWAMWPQMVVPGVVAALVAGTGAWVVARQVRRETLGLNASEVRRLHDHHDALLHAVREGLVIADTSGRVQVINDEAVRLLGLGPDAVGRPVADLGLAPDLAALLVGDAQQVDVAHATGARLLLVSSDAVVRDGRRVATLTTLRDRTELESLTGRLSATQGLADALHARSHEAANRLHTVVTLIELGRAEEAVAFATGRLRGERDADAAILAAIEPPAVAALLLGKSAQASERGVRLTLDPDAHLPAGTAPEQALVTVLGNLIDNALDAVAGRQGAVVEVDAQVDDGLLLTVSDNGPGVPDPARVFERGFTTKDADGPAGRGIGLTLTRQVVEALGGTVTVGRGPGATFEVRLPGAGGLGTTEPGGVAGIGGRDG</sequence>
<dbReference type="InterPro" id="IPR003594">
    <property type="entry name" value="HATPase_dom"/>
</dbReference>
<evidence type="ECO:0000256" key="14">
    <source>
        <dbReference type="SAM" id="MobiDB-lite"/>
    </source>
</evidence>
<keyword evidence="13 15" id="KW-0472">Membrane</keyword>
<dbReference type="Gene3D" id="3.30.450.20">
    <property type="entry name" value="PAS domain"/>
    <property type="match status" value="2"/>
</dbReference>
<evidence type="ECO:0000256" key="3">
    <source>
        <dbReference type="ARBA" id="ARBA00012438"/>
    </source>
</evidence>
<dbReference type="InterPro" id="IPR033463">
    <property type="entry name" value="sCache_3"/>
</dbReference>
<keyword evidence="19" id="KW-1185">Reference proteome</keyword>
<evidence type="ECO:0000256" key="15">
    <source>
        <dbReference type="SAM" id="Phobius"/>
    </source>
</evidence>
<evidence type="ECO:0000256" key="13">
    <source>
        <dbReference type="ARBA" id="ARBA00023136"/>
    </source>
</evidence>
<evidence type="ECO:0000256" key="7">
    <source>
        <dbReference type="ARBA" id="ARBA00022692"/>
    </source>
</evidence>
<evidence type="ECO:0000256" key="4">
    <source>
        <dbReference type="ARBA" id="ARBA00022475"/>
    </source>
</evidence>
<evidence type="ECO:0000259" key="17">
    <source>
        <dbReference type="PROSITE" id="PS50112"/>
    </source>
</evidence>
<keyword evidence="8" id="KW-0547">Nucleotide-binding</keyword>
<evidence type="ECO:0000313" key="19">
    <source>
        <dbReference type="Proteomes" id="UP000501058"/>
    </source>
</evidence>
<dbReference type="PROSITE" id="PS50112">
    <property type="entry name" value="PAS"/>
    <property type="match status" value="1"/>
</dbReference>
<dbReference type="Proteomes" id="UP000501058">
    <property type="component" value="Chromosome"/>
</dbReference>
<accession>A0A6G7Y6Q4</accession>
<proteinExistence type="predicted"/>
<feature type="compositionally biased region" description="Gly residues" evidence="14">
    <location>
        <begin position="529"/>
        <end position="538"/>
    </location>
</feature>
<dbReference type="Gene3D" id="3.30.565.10">
    <property type="entry name" value="Histidine kinase-like ATPase, C-terminal domain"/>
    <property type="match status" value="1"/>
</dbReference>
<dbReference type="SMART" id="SM00091">
    <property type="entry name" value="PAS"/>
    <property type="match status" value="1"/>
</dbReference>
<protein>
    <recommendedName>
        <fullName evidence="3">histidine kinase</fullName>
        <ecNumber evidence="3">2.7.13.3</ecNumber>
    </recommendedName>
</protein>
<dbReference type="InterPro" id="IPR000014">
    <property type="entry name" value="PAS"/>
</dbReference>
<feature type="domain" description="Histidine kinase" evidence="16">
    <location>
        <begin position="393"/>
        <end position="520"/>
    </location>
</feature>
<evidence type="ECO:0000256" key="9">
    <source>
        <dbReference type="ARBA" id="ARBA00022777"/>
    </source>
</evidence>
<dbReference type="Pfam" id="PF02518">
    <property type="entry name" value="HATPase_c"/>
    <property type="match status" value="1"/>
</dbReference>
<evidence type="ECO:0000256" key="11">
    <source>
        <dbReference type="ARBA" id="ARBA00022989"/>
    </source>
</evidence>
<dbReference type="PANTHER" id="PTHR43547:SF10">
    <property type="entry name" value="SENSOR HISTIDINE KINASE DCUS"/>
    <property type="match status" value="1"/>
</dbReference>
<organism evidence="18 19">
    <name type="scientific">Propioniciclava coleopterorum</name>
    <dbReference type="NCBI Taxonomy" id="2714937"/>
    <lineage>
        <taxon>Bacteria</taxon>
        <taxon>Bacillati</taxon>
        <taxon>Actinomycetota</taxon>
        <taxon>Actinomycetes</taxon>
        <taxon>Propionibacteriales</taxon>
        <taxon>Propionibacteriaceae</taxon>
        <taxon>Propioniciclava</taxon>
    </lineage>
</organism>
<evidence type="ECO:0000256" key="6">
    <source>
        <dbReference type="ARBA" id="ARBA00022679"/>
    </source>
</evidence>
<evidence type="ECO:0000313" key="18">
    <source>
        <dbReference type="EMBL" id="QIK72297.1"/>
    </source>
</evidence>
<evidence type="ECO:0000256" key="10">
    <source>
        <dbReference type="ARBA" id="ARBA00022840"/>
    </source>
</evidence>
<dbReference type="InterPro" id="IPR036890">
    <property type="entry name" value="HATPase_C_sf"/>
</dbReference>
<dbReference type="AlphaFoldDB" id="A0A6G7Y6Q4"/>
<name>A0A6G7Y6Q4_9ACTN</name>
<dbReference type="CDD" id="cd00130">
    <property type="entry name" value="PAS"/>
    <property type="match status" value="1"/>
</dbReference>
<evidence type="ECO:0000256" key="5">
    <source>
        <dbReference type="ARBA" id="ARBA00022553"/>
    </source>
</evidence>
<keyword evidence="12" id="KW-0902">Two-component regulatory system</keyword>
<keyword evidence="9 18" id="KW-0418">Kinase</keyword>
<keyword evidence="4" id="KW-1003">Cell membrane</keyword>
<keyword evidence="6" id="KW-0808">Transferase</keyword>
<feature type="domain" description="PAS" evidence="17">
    <location>
        <begin position="216"/>
        <end position="251"/>
    </location>
</feature>
<evidence type="ECO:0000256" key="8">
    <source>
        <dbReference type="ARBA" id="ARBA00022741"/>
    </source>
</evidence>
<dbReference type="SMART" id="SM00387">
    <property type="entry name" value="HATPase_c"/>
    <property type="match status" value="1"/>
</dbReference>